<keyword evidence="3" id="KW-1185">Reference proteome</keyword>
<dbReference type="AlphaFoldDB" id="A0A8R2B1I4"/>
<dbReference type="RefSeq" id="XP_008179068.1">
    <property type="nucleotide sequence ID" value="XM_008180846.1"/>
</dbReference>
<evidence type="ECO:0000313" key="2">
    <source>
        <dbReference type="EnsemblMetazoa" id="XP_008179068.1"/>
    </source>
</evidence>
<dbReference type="PANTHER" id="PTHR37162:SF1">
    <property type="entry name" value="BED-TYPE DOMAIN-CONTAINING PROTEIN"/>
    <property type="match status" value="1"/>
</dbReference>
<dbReference type="EnsemblMetazoa" id="XM_008180846.1">
    <property type="protein sequence ID" value="XP_008179068.1"/>
    <property type="gene ID" value="LOC103308104"/>
</dbReference>
<sequence>MSDYEDTPEYPRDQQLTPKKKRQLRNECSKDERQKHRKQQYRDEWEMDPKYKNWLRPEKDDKFRGKCIQCQVSFSSELSCIKKHLASKIHTKSSISNSISTKSIMSTFLSTSKDPLDKQVKNAEIKLAAMLAEHNAAFLFIDHLVPVLKEIFPDSLICQRIQLKRTKATNIIKNVIAPSEKVALSTKLKNVKFSVLIDESTDIACQSTMCVVVRYYDIDSKMIVTRFWDLIQVYDIKDPDNIDKGATAQNL</sequence>
<name>A0A8R2B1I4_ACYPI</name>
<evidence type="ECO:0000256" key="1">
    <source>
        <dbReference type="SAM" id="MobiDB-lite"/>
    </source>
</evidence>
<protein>
    <recommendedName>
        <fullName evidence="4">DUF4371 domain-containing protein</fullName>
    </recommendedName>
</protein>
<reference evidence="2" key="2">
    <citation type="submission" date="2022-06" db="UniProtKB">
        <authorList>
            <consortium name="EnsemblMetazoa"/>
        </authorList>
    </citation>
    <scope>IDENTIFICATION</scope>
</reference>
<organism evidence="2 3">
    <name type="scientific">Acyrthosiphon pisum</name>
    <name type="common">Pea aphid</name>
    <dbReference type="NCBI Taxonomy" id="7029"/>
    <lineage>
        <taxon>Eukaryota</taxon>
        <taxon>Metazoa</taxon>
        <taxon>Ecdysozoa</taxon>
        <taxon>Arthropoda</taxon>
        <taxon>Hexapoda</taxon>
        <taxon>Insecta</taxon>
        <taxon>Pterygota</taxon>
        <taxon>Neoptera</taxon>
        <taxon>Paraneoptera</taxon>
        <taxon>Hemiptera</taxon>
        <taxon>Sternorrhyncha</taxon>
        <taxon>Aphidomorpha</taxon>
        <taxon>Aphidoidea</taxon>
        <taxon>Aphididae</taxon>
        <taxon>Macrosiphini</taxon>
        <taxon>Acyrthosiphon</taxon>
    </lineage>
</organism>
<feature type="compositionally biased region" description="Basic and acidic residues" evidence="1">
    <location>
        <begin position="24"/>
        <end position="43"/>
    </location>
</feature>
<dbReference type="PANTHER" id="PTHR37162">
    <property type="entry name" value="HAT FAMILY DIMERISATION DOMAINCONTAINING PROTEIN-RELATED"/>
    <property type="match status" value="1"/>
</dbReference>
<dbReference type="GeneID" id="103308104"/>
<reference evidence="3" key="1">
    <citation type="submission" date="2010-06" db="EMBL/GenBank/DDBJ databases">
        <authorList>
            <person name="Jiang H."/>
            <person name="Abraham K."/>
            <person name="Ali S."/>
            <person name="Alsbrooks S.L."/>
            <person name="Anim B.N."/>
            <person name="Anosike U.S."/>
            <person name="Attaway T."/>
            <person name="Bandaranaike D.P."/>
            <person name="Battles P.K."/>
            <person name="Bell S.N."/>
            <person name="Bell A.V."/>
            <person name="Beltran B."/>
            <person name="Bickham C."/>
            <person name="Bustamante Y."/>
            <person name="Caleb T."/>
            <person name="Canada A."/>
            <person name="Cardenas V."/>
            <person name="Carter K."/>
            <person name="Chacko J."/>
            <person name="Chandrabose M.N."/>
            <person name="Chavez D."/>
            <person name="Chavez A."/>
            <person name="Chen L."/>
            <person name="Chu H.-S."/>
            <person name="Claassen K.J."/>
            <person name="Cockrell R."/>
            <person name="Collins M."/>
            <person name="Cooper J.A."/>
            <person name="Cree A."/>
            <person name="Curry S.M."/>
            <person name="Da Y."/>
            <person name="Dao M.D."/>
            <person name="Das B."/>
            <person name="Davila M.-L."/>
            <person name="Davy-Carroll L."/>
            <person name="Denson S."/>
            <person name="Dinh H."/>
            <person name="Ebong V.E."/>
            <person name="Edwards J.R."/>
            <person name="Egan A."/>
            <person name="El-Daye J."/>
            <person name="Escobedo L."/>
            <person name="Fernandez S."/>
            <person name="Fernando P.R."/>
            <person name="Flagg N."/>
            <person name="Forbes L.D."/>
            <person name="Fowler R.G."/>
            <person name="Fu Q."/>
            <person name="Gabisi R.A."/>
            <person name="Ganer J."/>
            <person name="Garbino Pronczuk A."/>
            <person name="Garcia R.M."/>
            <person name="Garner T."/>
            <person name="Garrett T.E."/>
            <person name="Gonzalez D.A."/>
            <person name="Hamid H."/>
            <person name="Hawkins E.S."/>
            <person name="Hirani K."/>
            <person name="Hogues M.E."/>
            <person name="Hollins B."/>
            <person name="Hsiao C.-H."/>
            <person name="Jabil R."/>
            <person name="James M.L."/>
            <person name="Jhangiani S.N."/>
            <person name="Johnson B."/>
            <person name="Johnson Q."/>
            <person name="Joshi V."/>
            <person name="Kalu J.B."/>
            <person name="Kam C."/>
            <person name="Kashfia A."/>
            <person name="Keebler J."/>
            <person name="Kisamo H."/>
            <person name="Kovar C.L."/>
            <person name="Lago L.A."/>
            <person name="Lai C.-Y."/>
            <person name="Laidlaw J."/>
            <person name="Lara F."/>
            <person name="Le T.-K."/>
            <person name="Lee S.L."/>
            <person name="Legall F.H."/>
            <person name="Lemon S.J."/>
            <person name="Lewis L.R."/>
            <person name="Li B."/>
            <person name="Liu Y."/>
            <person name="Liu Y.-S."/>
            <person name="Lopez J."/>
            <person name="Lozado R.J."/>
            <person name="Lu J."/>
            <person name="Madu R.C."/>
            <person name="Maheshwari M."/>
            <person name="Maheshwari R."/>
            <person name="Malloy K."/>
            <person name="Martinez E."/>
            <person name="Mathew T."/>
            <person name="Mercado I.C."/>
            <person name="Mercado C."/>
            <person name="Meyer B."/>
            <person name="Montgomery K."/>
            <person name="Morgan M.B."/>
            <person name="Munidasa M."/>
            <person name="Nazareth L.V."/>
            <person name="Nelson J."/>
            <person name="Ng B.M."/>
            <person name="Nguyen N.B."/>
            <person name="Nguyen P.Q."/>
            <person name="Nguyen T."/>
            <person name="Obregon M."/>
            <person name="Okwuonu G.O."/>
            <person name="Onwere C.G."/>
            <person name="Orozco G."/>
            <person name="Parra A."/>
            <person name="Patel S."/>
            <person name="Patil S."/>
            <person name="Perez A."/>
            <person name="Perez Y."/>
            <person name="Pham C."/>
            <person name="Primus E.L."/>
            <person name="Pu L.-L."/>
            <person name="Puazo M."/>
            <person name="Qin X."/>
            <person name="Quiroz J.B."/>
            <person name="Reese J."/>
            <person name="Richards S."/>
            <person name="Rives C.M."/>
            <person name="Robberts R."/>
            <person name="Ruiz S.J."/>
            <person name="Ruiz M.J."/>
            <person name="Santibanez J."/>
            <person name="Schneider B.W."/>
            <person name="Sisson I."/>
            <person name="Smith M."/>
            <person name="Sodergren E."/>
            <person name="Song X.-Z."/>
            <person name="Song B.B."/>
            <person name="Summersgill H."/>
            <person name="Thelus R."/>
            <person name="Thornton R.D."/>
            <person name="Trejos Z.Y."/>
            <person name="Usmani K."/>
            <person name="Vattathil S."/>
            <person name="Villasana D."/>
            <person name="Walker D.L."/>
            <person name="Wang S."/>
            <person name="Wang K."/>
            <person name="White C.S."/>
            <person name="Williams A.C."/>
            <person name="Williamson J."/>
            <person name="Wilson K."/>
            <person name="Woghiren I.O."/>
            <person name="Woodworth J.R."/>
            <person name="Worley K.C."/>
            <person name="Wright R.A."/>
            <person name="Wu W."/>
            <person name="Young L."/>
            <person name="Zhang L."/>
            <person name="Zhang J."/>
            <person name="Zhu Y."/>
            <person name="Muzny D.M."/>
            <person name="Weinstock G."/>
            <person name="Gibbs R.A."/>
        </authorList>
    </citation>
    <scope>NUCLEOTIDE SEQUENCE [LARGE SCALE GENOMIC DNA]</scope>
    <source>
        <strain evidence="3">LSR1</strain>
    </source>
</reference>
<evidence type="ECO:0008006" key="4">
    <source>
        <dbReference type="Google" id="ProtNLM"/>
    </source>
</evidence>
<accession>A0A8R2B1I4</accession>
<dbReference type="OrthoDB" id="6622882at2759"/>
<evidence type="ECO:0000313" key="3">
    <source>
        <dbReference type="Proteomes" id="UP000007819"/>
    </source>
</evidence>
<dbReference type="Proteomes" id="UP000007819">
    <property type="component" value="Unassembled WGS sequence"/>
</dbReference>
<dbReference type="KEGG" id="api:103308104"/>
<proteinExistence type="predicted"/>
<feature type="region of interest" description="Disordered" evidence="1">
    <location>
        <begin position="1"/>
        <end position="43"/>
    </location>
</feature>